<feature type="region of interest" description="Disordered" evidence="1">
    <location>
        <begin position="1"/>
        <end position="23"/>
    </location>
</feature>
<dbReference type="Proteomes" id="UP001185706">
    <property type="component" value="Unassembled WGS sequence"/>
</dbReference>
<evidence type="ECO:0000256" key="1">
    <source>
        <dbReference type="SAM" id="MobiDB-lite"/>
    </source>
</evidence>
<reference evidence="2" key="1">
    <citation type="submission" date="2023-08" db="EMBL/GenBank/DDBJ databases">
        <title>Genomic characterization of the C. tuberculostearicum species complex, a ubiquitous member of the human skin microbiome.</title>
        <authorList>
            <person name="Ahmed N."/>
            <person name="Deming C."/>
            <person name="Conlan S."/>
            <person name="Segre J."/>
        </authorList>
    </citation>
    <scope>NUCLEOTIDE SEQUENCE</scope>
    <source>
        <strain evidence="2">CTNIH22</strain>
    </source>
</reference>
<dbReference type="Gene3D" id="1.10.520.40">
    <property type="entry name" value="CRISPR-associated protein Cse2"/>
    <property type="match status" value="1"/>
</dbReference>
<dbReference type="EMBL" id="JAVBIB010000008">
    <property type="protein sequence ID" value="MDV2419373.1"/>
    <property type="molecule type" value="Genomic_DNA"/>
</dbReference>
<accession>A0AAE4NLD4</accession>
<dbReference type="InterPro" id="IPR038287">
    <property type="entry name" value="Cse2_sf"/>
</dbReference>
<name>A0AAE4NLD4_9CORY</name>
<dbReference type="AlphaFoldDB" id="A0AAE4NLD4"/>
<dbReference type="InterPro" id="IPR013382">
    <property type="entry name" value="CRISPR-assoc_prot_Cse2"/>
</dbReference>
<evidence type="ECO:0000313" key="2">
    <source>
        <dbReference type="EMBL" id="MDV2419373.1"/>
    </source>
</evidence>
<protein>
    <submittedName>
        <fullName evidence="2">Type I-E CRISPR-associated protein Cse2/CasB</fullName>
    </submittedName>
</protein>
<dbReference type="CDD" id="cd09731">
    <property type="entry name" value="Cse2_I-E"/>
    <property type="match status" value="1"/>
</dbReference>
<evidence type="ECO:0000313" key="3">
    <source>
        <dbReference type="Proteomes" id="UP001185706"/>
    </source>
</evidence>
<dbReference type="NCBIfam" id="TIGR02548">
    <property type="entry name" value="casB_cse2"/>
    <property type="match status" value="1"/>
</dbReference>
<dbReference type="Pfam" id="PF09485">
    <property type="entry name" value="CRISPR_Cse2"/>
    <property type="match status" value="1"/>
</dbReference>
<sequence>MHENQDTSNTGSQRSGGPRLRDSVTRTADTLQRDLLHSPNHAKQAHARAVLATLRKYSAVKLEHHPLALEEVLFLLEPPLRAWELEEGGDPSAAELAAFHALTMFGVHMQSATTDAHIAGQSFAKACGRLYAQSQSQSTKPRFDAMMVAQDEASRIIHIRSLVMLLRRAKLGFDYGQFANDLRVLGDQTVTQKEQARRQGVLLRWGRDFATGVYVSSHNESES</sequence>
<comment type="caution">
    <text evidence="2">The sequence shown here is derived from an EMBL/GenBank/DDBJ whole genome shotgun (WGS) entry which is preliminary data.</text>
</comment>
<dbReference type="RefSeq" id="WP_259885931.1">
    <property type="nucleotide sequence ID" value="NZ_CP073096.1"/>
</dbReference>
<proteinExistence type="predicted"/>
<feature type="compositionally biased region" description="Polar residues" evidence="1">
    <location>
        <begin position="1"/>
        <end position="15"/>
    </location>
</feature>
<gene>
    <name evidence="2" type="primary">casB</name>
    <name evidence="2" type="ORF">RAE03_06205</name>
</gene>
<organism evidence="2 3">
    <name type="scientific">Corynebacterium tuberculostearicum</name>
    <dbReference type="NCBI Taxonomy" id="38304"/>
    <lineage>
        <taxon>Bacteria</taxon>
        <taxon>Bacillati</taxon>
        <taxon>Actinomycetota</taxon>
        <taxon>Actinomycetes</taxon>
        <taxon>Mycobacteriales</taxon>
        <taxon>Corynebacteriaceae</taxon>
        <taxon>Corynebacterium</taxon>
    </lineage>
</organism>